<evidence type="ECO:0000259" key="1">
    <source>
        <dbReference type="PROSITE" id="PS50206"/>
    </source>
</evidence>
<dbReference type="Pfam" id="PF00581">
    <property type="entry name" value="Rhodanese"/>
    <property type="match status" value="1"/>
</dbReference>
<dbReference type="InterPro" id="IPR001763">
    <property type="entry name" value="Rhodanese-like_dom"/>
</dbReference>
<dbReference type="CDD" id="cd00158">
    <property type="entry name" value="RHOD"/>
    <property type="match status" value="1"/>
</dbReference>
<protein>
    <submittedName>
        <fullName evidence="2">Rhodanese-related sulfurtransferase</fullName>
    </submittedName>
</protein>
<dbReference type="PANTHER" id="PTHR43031:SF17">
    <property type="entry name" value="SULFURTRANSFERASE YTWF-RELATED"/>
    <property type="match status" value="1"/>
</dbReference>
<comment type="caution">
    <text evidence="2">The sequence shown here is derived from an EMBL/GenBank/DDBJ whole genome shotgun (WGS) entry which is preliminary data.</text>
</comment>
<dbReference type="SUPFAM" id="SSF52821">
    <property type="entry name" value="Rhodanese/Cell cycle control phosphatase"/>
    <property type="match status" value="1"/>
</dbReference>
<gene>
    <name evidence="2" type="ORF">BDK89_1887</name>
</gene>
<dbReference type="Gene3D" id="3.40.250.10">
    <property type="entry name" value="Rhodanese-like domain"/>
    <property type="match status" value="1"/>
</dbReference>
<reference evidence="2 3" key="1">
    <citation type="submission" date="2019-03" db="EMBL/GenBank/DDBJ databases">
        <title>Sequencing the genomes of 1000 actinobacteria strains.</title>
        <authorList>
            <person name="Klenk H.-P."/>
        </authorList>
    </citation>
    <scope>NUCLEOTIDE SEQUENCE [LARGE SCALE GENOMIC DNA]</scope>
    <source>
        <strain evidence="2 3">DSM 18936</strain>
    </source>
</reference>
<dbReference type="SMART" id="SM00450">
    <property type="entry name" value="RHOD"/>
    <property type="match status" value="1"/>
</dbReference>
<dbReference type="PROSITE" id="PS50206">
    <property type="entry name" value="RHODANESE_3"/>
    <property type="match status" value="1"/>
</dbReference>
<name>A0A4R7I1E6_9ACTN</name>
<dbReference type="Proteomes" id="UP000294558">
    <property type="component" value="Unassembled WGS sequence"/>
</dbReference>
<dbReference type="RefSeq" id="WP_133868696.1">
    <property type="nucleotide sequence ID" value="NZ_SOAU01000001.1"/>
</dbReference>
<evidence type="ECO:0000313" key="3">
    <source>
        <dbReference type="Proteomes" id="UP000294558"/>
    </source>
</evidence>
<dbReference type="InterPro" id="IPR036873">
    <property type="entry name" value="Rhodanese-like_dom_sf"/>
</dbReference>
<dbReference type="OrthoDB" id="9800872at2"/>
<dbReference type="AlphaFoldDB" id="A0A4R7I1E6"/>
<sequence length="104" mass="10956">MTIKEISVDELAELLEQGAPLVDVREPDEYAAARVSGGVLVPLATVPDHLDAFATEGPTYVICRSGGRSMRACEFLAAQGREVVNVAGGTLAWIESGRPVDSDA</sequence>
<keyword evidence="2" id="KW-0808">Transferase</keyword>
<proteinExistence type="predicted"/>
<feature type="domain" description="Rhodanese" evidence="1">
    <location>
        <begin position="15"/>
        <end position="102"/>
    </location>
</feature>
<evidence type="ECO:0000313" key="2">
    <source>
        <dbReference type="EMBL" id="TDT16303.1"/>
    </source>
</evidence>
<dbReference type="GO" id="GO:0016740">
    <property type="term" value="F:transferase activity"/>
    <property type="evidence" value="ECO:0007669"/>
    <property type="project" value="UniProtKB-KW"/>
</dbReference>
<keyword evidence="3" id="KW-1185">Reference proteome</keyword>
<dbReference type="PANTHER" id="PTHR43031">
    <property type="entry name" value="FAD-DEPENDENT OXIDOREDUCTASE"/>
    <property type="match status" value="1"/>
</dbReference>
<accession>A0A4R7I1E6</accession>
<dbReference type="EMBL" id="SOAU01000001">
    <property type="protein sequence ID" value="TDT16303.1"/>
    <property type="molecule type" value="Genomic_DNA"/>
</dbReference>
<organism evidence="2 3">
    <name type="scientific">Ilumatobacter fluminis</name>
    <dbReference type="NCBI Taxonomy" id="467091"/>
    <lineage>
        <taxon>Bacteria</taxon>
        <taxon>Bacillati</taxon>
        <taxon>Actinomycetota</taxon>
        <taxon>Acidimicrobiia</taxon>
        <taxon>Acidimicrobiales</taxon>
        <taxon>Ilumatobacteraceae</taxon>
        <taxon>Ilumatobacter</taxon>
    </lineage>
</organism>
<dbReference type="InterPro" id="IPR050229">
    <property type="entry name" value="GlpE_sulfurtransferase"/>
</dbReference>